<dbReference type="OrthoDB" id="9794786at2"/>
<dbReference type="GO" id="GO:0000166">
    <property type="term" value="F:nucleotide binding"/>
    <property type="evidence" value="ECO:0007669"/>
    <property type="project" value="InterPro"/>
</dbReference>
<dbReference type="InterPro" id="IPR025567">
    <property type="entry name" value="DUF4332"/>
</dbReference>
<proteinExistence type="predicted"/>
<feature type="coiled-coil region" evidence="1">
    <location>
        <begin position="86"/>
        <end position="113"/>
    </location>
</feature>
<dbReference type="AlphaFoldDB" id="A0A2N6QS12"/>
<evidence type="ECO:0000313" key="3">
    <source>
        <dbReference type="EMBL" id="PMC24693.1"/>
    </source>
</evidence>
<organism evidence="3 4">
    <name type="scientific">Hoylesella buccalis</name>
    <dbReference type="NCBI Taxonomy" id="28127"/>
    <lineage>
        <taxon>Bacteria</taxon>
        <taxon>Pseudomonadati</taxon>
        <taxon>Bacteroidota</taxon>
        <taxon>Bacteroidia</taxon>
        <taxon>Bacteroidales</taxon>
        <taxon>Prevotellaceae</taxon>
        <taxon>Hoylesella</taxon>
    </lineage>
</organism>
<dbReference type="Pfam" id="PF14229">
    <property type="entry name" value="DUF4332"/>
    <property type="match status" value="1"/>
</dbReference>
<keyword evidence="1" id="KW-0175">Coiled coil</keyword>
<feature type="domain" description="DUF4332" evidence="2">
    <location>
        <begin position="9"/>
        <end position="129"/>
    </location>
</feature>
<dbReference type="RefSeq" id="WP_102697084.1">
    <property type="nucleotide sequence ID" value="NZ_PNGJ01000003.1"/>
</dbReference>
<comment type="caution">
    <text evidence="3">The sequence shown here is derived from an EMBL/GenBank/DDBJ whole genome shotgun (WGS) entry which is preliminary data.</text>
</comment>
<dbReference type="Proteomes" id="UP000235564">
    <property type="component" value="Unassembled WGS sequence"/>
</dbReference>
<accession>A0A2N6QS12</accession>
<name>A0A2N6QS12_9BACT</name>
<evidence type="ECO:0000313" key="4">
    <source>
        <dbReference type="Proteomes" id="UP000235564"/>
    </source>
</evidence>
<evidence type="ECO:0000259" key="2">
    <source>
        <dbReference type="Pfam" id="PF14229"/>
    </source>
</evidence>
<evidence type="ECO:0000256" key="1">
    <source>
        <dbReference type="SAM" id="Coils"/>
    </source>
</evidence>
<gene>
    <name evidence="3" type="ORF">CJ231_05490</name>
</gene>
<protein>
    <submittedName>
        <fullName evidence="3">DUF4332 domain-containing protein</fullName>
    </submittedName>
</protein>
<dbReference type="EMBL" id="PNGJ01000003">
    <property type="protein sequence ID" value="PMC24693.1"/>
    <property type="molecule type" value="Genomic_DNA"/>
</dbReference>
<dbReference type="SUPFAM" id="SSF47794">
    <property type="entry name" value="Rad51 N-terminal domain-like"/>
    <property type="match status" value="1"/>
</dbReference>
<sequence length="135" mass="14993">MTYKIIDIEGIGNVNAKKLVEAGINTVDDLLQKAKTPAGRKTLEETTGISGKSILKWTNHADLMRINGVGPQFSELLEAAGVDTVKELKHRIAENLQQKLEEINNKRNLVNRVPSVSEVLKMIDQAKELPAIMEY</sequence>
<dbReference type="InterPro" id="IPR010995">
    <property type="entry name" value="DNA_repair_Rad51/TF_NusA_a-hlx"/>
</dbReference>
<dbReference type="Gene3D" id="1.10.150.20">
    <property type="entry name" value="5' to 3' exonuclease, C-terminal subdomain"/>
    <property type="match status" value="2"/>
</dbReference>
<reference evidence="3 4" key="1">
    <citation type="submission" date="2017-09" db="EMBL/GenBank/DDBJ databases">
        <title>Bacterial strain isolated from the female urinary microbiota.</title>
        <authorList>
            <person name="Thomas-White K."/>
            <person name="Kumar N."/>
            <person name="Forster S."/>
            <person name="Putonti C."/>
            <person name="Lawley T."/>
            <person name="Wolfe A.J."/>
        </authorList>
    </citation>
    <scope>NUCLEOTIDE SEQUENCE [LARGE SCALE GENOMIC DNA]</scope>
    <source>
        <strain evidence="3 4">UMB0536</strain>
    </source>
</reference>